<sequence>MDALKFTLKGKTAFFKKPDVNTYFYFTYGNIHKIAILGILGSILGLKGYNDQTENHIYPEFYEKLKDIEIGIVPLNHQGYIPKKIQTFNNSVGYASKEQGGNLIVKEQWLEDPSWEIYILLKGDLENQLKDNILNYNFKFIPYLGKNDHIAIIENVELLKDVKKIDKLKKIDSLAIKNYFSFMDDSLDFDEEDESEDMFKYEEMLPMSLEETTNKYELKPFIYTNLSIENSSYDLIYECNDKNIFFF</sequence>
<dbReference type="Proteomes" id="UP000736583">
    <property type="component" value="Unassembled WGS sequence"/>
</dbReference>
<protein>
    <submittedName>
        <fullName evidence="2">Type I-B CRISPR-associated protein Cas5b</fullName>
    </submittedName>
</protein>
<keyword evidence="1" id="KW-0051">Antiviral defense</keyword>
<dbReference type="InterPro" id="IPR013421">
    <property type="entry name" value="CRISPR-assoc_prot_Cas5_HALMA"/>
</dbReference>
<dbReference type="EMBL" id="JAHLQL010000008">
    <property type="protein sequence ID" value="MBU5593324.1"/>
    <property type="molecule type" value="Genomic_DNA"/>
</dbReference>
<reference evidence="2 3" key="1">
    <citation type="submission" date="2021-06" db="EMBL/GenBank/DDBJ databases">
        <authorList>
            <person name="Sun Q."/>
            <person name="Li D."/>
        </authorList>
    </citation>
    <scope>NUCLEOTIDE SEQUENCE [LARGE SCALE GENOMIC DNA]</scope>
    <source>
        <strain evidence="2 3">MSJ-4</strain>
    </source>
</reference>
<dbReference type="InterPro" id="IPR013422">
    <property type="entry name" value="CRISPR-assoc_prot_Cas5_N"/>
</dbReference>
<dbReference type="NCBIfam" id="TIGR02592">
    <property type="entry name" value="cas_Cas5h"/>
    <property type="match status" value="1"/>
</dbReference>
<evidence type="ECO:0000313" key="3">
    <source>
        <dbReference type="Proteomes" id="UP000736583"/>
    </source>
</evidence>
<proteinExistence type="predicted"/>
<name>A0ABS6F484_9CLOT</name>
<evidence type="ECO:0000256" key="1">
    <source>
        <dbReference type="ARBA" id="ARBA00023118"/>
    </source>
</evidence>
<organism evidence="2 3">
    <name type="scientific">Clostridium simiarum</name>
    <dbReference type="NCBI Taxonomy" id="2841506"/>
    <lineage>
        <taxon>Bacteria</taxon>
        <taxon>Bacillati</taxon>
        <taxon>Bacillota</taxon>
        <taxon>Clostridia</taxon>
        <taxon>Eubacteriales</taxon>
        <taxon>Clostridiaceae</taxon>
        <taxon>Clostridium</taxon>
    </lineage>
</organism>
<accession>A0ABS6F484</accession>
<dbReference type="NCBIfam" id="TIGR02593">
    <property type="entry name" value="CRISPR_cas5"/>
    <property type="match status" value="1"/>
</dbReference>
<comment type="caution">
    <text evidence="2">The sequence shown here is derived from an EMBL/GenBank/DDBJ whole genome shotgun (WGS) entry which is preliminary data.</text>
</comment>
<keyword evidence="3" id="KW-1185">Reference proteome</keyword>
<gene>
    <name evidence="2" type="primary">cas5b</name>
    <name evidence="2" type="ORF">KQI89_16360</name>
</gene>
<dbReference type="RefSeq" id="WP_216457986.1">
    <property type="nucleotide sequence ID" value="NZ_JAHLQL010000008.1"/>
</dbReference>
<evidence type="ECO:0000313" key="2">
    <source>
        <dbReference type="EMBL" id="MBU5593324.1"/>
    </source>
</evidence>